<gene>
    <name evidence="3" type="ORF">HGQ17_07060</name>
</gene>
<dbReference type="Pfam" id="PF02452">
    <property type="entry name" value="PemK_toxin"/>
    <property type="match status" value="1"/>
</dbReference>
<reference evidence="3 4" key="1">
    <citation type="submission" date="2020-04" db="EMBL/GenBank/DDBJ databases">
        <title>Nesterenkonia sp. nov., isolated from marine sediment.</title>
        <authorList>
            <person name="Zhang G."/>
        </authorList>
    </citation>
    <scope>NUCLEOTIDE SEQUENCE [LARGE SCALE GENOMIC DNA]</scope>
    <source>
        <strain evidence="3 4">MY13</strain>
    </source>
</reference>
<sequence>MTTMPDPQPGELWWAYLDPAVGCEQGGRRPIVVISSRRYLKTVDTLLISVPVTSVDRGWPNHVPLTGQSDVVGWAVTEQPRVLSRDRLSTPAGQVSTECLKLIRQWVHESVSD</sequence>
<evidence type="ECO:0000313" key="3">
    <source>
        <dbReference type="EMBL" id="NLS09768.1"/>
    </source>
</evidence>
<evidence type="ECO:0000256" key="1">
    <source>
        <dbReference type="ARBA" id="ARBA00007521"/>
    </source>
</evidence>
<comment type="similarity">
    <text evidence="1">Belongs to the PemK/MazF family.</text>
</comment>
<proteinExistence type="inferred from homology"/>
<accession>A0A7X8TJ95</accession>
<dbReference type="InterPro" id="IPR011067">
    <property type="entry name" value="Plasmid_toxin/cell-grow_inhib"/>
</dbReference>
<dbReference type="GO" id="GO:0016075">
    <property type="term" value="P:rRNA catabolic process"/>
    <property type="evidence" value="ECO:0007669"/>
    <property type="project" value="TreeGrafter"/>
</dbReference>
<dbReference type="GO" id="GO:0003677">
    <property type="term" value="F:DNA binding"/>
    <property type="evidence" value="ECO:0007669"/>
    <property type="project" value="InterPro"/>
</dbReference>
<dbReference type="Gene3D" id="2.30.30.110">
    <property type="match status" value="1"/>
</dbReference>
<dbReference type="PANTHER" id="PTHR33988">
    <property type="entry name" value="ENDORIBONUCLEASE MAZF-RELATED"/>
    <property type="match status" value="1"/>
</dbReference>
<keyword evidence="2" id="KW-1277">Toxin-antitoxin system</keyword>
<dbReference type="EMBL" id="JABAHY010000005">
    <property type="protein sequence ID" value="NLS09768.1"/>
    <property type="molecule type" value="Genomic_DNA"/>
</dbReference>
<dbReference type="GO" id="GO:0006402">
    <property type="term" value="P:mRNA catabolic process"/>
    <property type="evidence" value="ECO:0007669"/>
    <property type="project" value="TreeGrafter"/>
</dbReference>
<dbReference type="Proteomes" id="UP000523139">
    <property type="component" value="Unassembled WGS sequence"/>
</dbReference>
<dbReference type="AlphaFoldDB" id="A0A7X8TJ95"/>
<name>A0A7X8TJ95_9MICC</name>
<comment type="caution">
    <text evidence="3">The sequence shown here is derived from an EMBL/GenBank/DDBJ whole genome shotgun (WGS) entry which is preliminary data.</text>
</comment>
<organism evidence="3 4">
    <name type="scientific">Nesterenkonia sedimenti</name>
    <dbReference type="NCBI Taxonomy" id="1463632"/>
    <lineage>
        <taxon>Bacteria</taxon>
        <taxon>Bacillati</taxon>
        <taxon>Actinomycetota</taxon>
        <taxon>Actinomycetes</taxon>
        <taxon>Micrococcales</taxon>
        <taxon>Micrococcaceae</taxon>
        <taxon>Nesterenkonia</taxon>
    </lineage>
</organism>
<dbReference type="SUPFAM" id="SSF50118">
    <property type="entry name" value="Cell growth inhibitor/plasmid maintenance toxic component"/>
    <property type="match status" value="1"/>
</dbReference>
<dbReference type="GO" id="GO:0004521">
    <property type="term" value="F:RNA endonuclease activity"/>
    <property type="evidence" value="ECO:0007669"/>
    <property type="project" value="TreeGrafter"/>
</dbReference>
<dbReference type="InterPro" id="IPR003477">
    <property type="entry name" value="PemK-like"/>
</dbReference>
<protein>
    <submittedName>
        <fullName evidence="3">Type II toxin-antitoxin system PemK/MazF family toxin</fullName>
    </submittedName>
</protein>
<evidence type="ECO:0000256" key="2">
    <source>
        <dbReference type="ARBA" id="ARBA00022649"/>
    </source>
</evidence>
<dbReference type="PANTHER" id="PTHR33988:SF3">
    <property type="entry name" value="ENDORIBONUCLEASE TOXIN CHPB-RELATED"/>
    <property type="match status" value="1"/>
</dbReference>
<evidence type="ECO:0000313" key="4">
    <source>
        <dbReference type="Proteomes" id="UP000523139"/>
    </source>
</evidence>
<keyword evidence="4" id="KW-1185">Reference proteome</keyword>